<dbReference type="Proteomes" id="UP000694941">
    <property type="component" value="Unplaced"/>
</dbReference>
<dbReference type="SUPFAM" id="SSF47895">
    <property type="entry name" value="Transducin (alpha subunit), insertion domain"/>
    <property type="match status" value="1"/>
</dbReference>
<keyword evidence="8" id="KW-1185">Reference proteome</keyword>
<comment type="function">
    <text evidence="7">Guanine nucleotide-binding proteins (G proteins) function as transducers in numerous signaling pathways controlled by G protein-coupled receptors (GPCRs).</text>
</comment>
<keyword evidence="2 7" id="KW-0479">Metal-binding</keyword>
<keyword evidence="3 7" id="KW-0547">Nucleotide-binding</keyword>
<evidence type="ECO:0000256" key="2">
    <source>
        <dbReference type="ARBA" id="ARBA00022723"/>
    </source>
</evidence>
<dbReference type="CDD" id="cd00066">
    <property type="entry name" value="G-alpha"/>
    <property type="match status" value="1"/>
</dbReference>
<evidence type="ECO:0000313" key="9">
    <source>
        <dbReference type="RefSeq" id="XP_022241017.1"/>
    </source>
</evidence>
<evidence type="ECO:0000256" key="1">
    <source>
        <dbReference type="ARBA" id="ARBA00007172"/>
    </source>
</evidence>
<dbReference type="GeneID" id="106458943"/>
<dbReference type="SUPFAM" id="SSF52540">
    <property type="entry name" value="P-loop containing nucleoside triphosphate hydrolases"/>
    <property type="match status" value="1"/>
</dbReference>
<proteinExistence type="inferred from homology"/>
<evidence type="ECO:0000256" key="3">
    <source>
        <dbReference type="ARBA" id="ARBA00022741"/>
    </source>
</evidence>
<dbReference type="InterPro" id="IPR027417">
    <property type="entry name" value="P-loop_NTPase"/>
</dbReference>
<organism evidence="8 9">
    <name type="scientific">Limulus polyphemus</name>
    <name type="common">Atlantic horseshoe crab</name>
    <dbReference type="NCBI Taxonomy" id="6850"/>
    <lineage>
        <taxon>Eukaryota</taxon>
        <taxon>Metazoa</taxon>
        <taxon>Ecdysozoa</taxon>
        <taxon>Arthropoda</taxon>
        <taxon>Chelicerata</taxon>
        <taxon>Merostomata</taxon>
        <taxon>Xiphosura</taxon>
        <taxon>Limulidae</taxon>
        <taxon>Limulus</taxon>
    </lineage>
</organism>
<name>A0ABM1SBL2_LIMPO</name>
<evidence type="ECO:0000256" key="5">
    <source>
        <dbReference type="ARBA" id="ARBA00023134"/>
    </source>
</evidence>
<sequence length="358" mass="42610">MSCLKPEDPDRRASKDLDKRIAQWMKEYDKAIKLLLLGAGESGKTTILKQMRILHLQGFSEKERQDKVQEIRRNVLQAIKELTANMRYLRPPVTIANPENLDSLDFIHNLDMMDNYTFPQEFYEHVKKVWADEGVQECYGRSNEFSLIDSAKYFLDKIDEIRDPDYKPSDQDILCCRIRTSEIQKIEFQVKVPKKYGGSSQLFWMFDVGGQRGERRKWIQVFDGITAILFLVSSSGFDMKLREDNDKNRMKESLELFQDVWSSSFPMLYFLDRDEEEDNEYNKARCFIRDKFLEITRKPPTNRRMSTTEMYYDLHRETKKRDCYWHFTTATDTNNVKRVFDDIHHMILMWNIQSIAPS</sequence>
<dbReference type="PRINTS" id="PR00443">
    <property type="entry name" value="GPROTEINAS"/>
</dbReference>
<dbReference type="PANTHER" id="PTHR10218:SF367">
    <property type="entry name" value="GUANINE NUCLEOTIDE-BINDING PROTEIN G(F) SUBUNIT ALPHA"/>
    <property type="match status" value="1"/>
</dbReference>
<evidence type="ECO:0000256" key="4">
    <source>
        <dbReference type="ARBA" id="ARBA00022842"/>
    </source>
</evidence>
<evidence type="ECO:0000313" key="8">
    <source>
        <dbReference type="Proteomes" id="UP000694941"/>
    </source>
</evidence>
<comment type="similarity">
    <text evidence="1 7">Belongs to the G-alpha family. G(s) subfamily.</text>
</comment>
<accession>A0ABM1SBL2</accession>
<dbReference type="InterPro" id="IPR001019">
    <property type="entry name" value="Gprotein_alpha_su"/>
</dbReference>
<protein>
    <recommendedName>
        <fullName evidence="7">Guanine nucleotide-binding protein G(s) subunit alpha</fullName>
    </recommendedName>
    <alternativeName>
        <fullName evidence="7">Adenylate cyclase-stimulating G alpha protein</fullName>
    </alternativeName>
</protein>
<dbReference type="InterPro" id="IPR011025">
    <property type="entry name" value="GproteinA_insert"/>
</dbReference>
<evidence type="ECO:0000256" key="7">
    <source>
        <dbReference type="RuleBase" id="RU369121"/>
    </source>
</evidence>
<dbReference type="SMART" id="SM00275">
    <property type="entry name" value="G_alpha"/>
    <property type="match status" value="1"/>
</dbReference>
<dbReference type="RefSeq" id="XP_022241017.1">
    <property type="nucleotide sequence ID" value="XM_022385309.1"/>
</dbReference>
<reference evidence="9" key="1">
    <citation type="submission" date="2025-08" db="UniProtKB">
        <authorList>
            <consortium name="RefSeq"/>
        </authorList>
    </citation>
    <scope>IDENTIFICATION</scope>
    <source>
        <tissue evidence="9">Muscle</tissue>
    </source>
</reference>
<dbReference type="PRINTS" id="PR00318">
    <property type="entry name" value="GPROTEINA"/>
</dbReference>
<keyword evidence="7" id="KW-0472">Membrane</keyword>
<dbReference type="InterPro" id="IPR000367">
    <property type="entry name" value="Gprotein_alpha_S"/>
</dbReference>
<gene>
    <name evidence="9" type="primary">LOC106458943</name>
</gene>
<comment type="subcellular location">
    <subcellularLocation>
        <location evidence="7">Cell membrane</location>
    </subcellularLocation>
</comment>
<dbReference type="Gene3D" id="1.10.400.10">
    <property type="entry name" value="GI Alpha 1, domain 2-like"/>
    <property type="match status" value="1"/>
</dbReference>
<keyword evidence="7" id="KW-1003">Cell membrane</keyword>
<keyword evidence="4 7" id="KW-0460">Magnesium</keyword>
<keyword evidence="6 7" id="KW-0807">Transducer</keyword>
<dbReference type="Pfam" id="PF00503">
    <property type="entry name" value="G-alpha"/>
    <property type="match status" value="1"/>
</dbReference>
<evidence type="ECO:0000256" key="6">
    <source>
        <dbReference type="ARBA" id="ARBA00023224"/>
    </source>
</evidence>
<dbReference type="Gene3D" id="3.40.50.300">
    <property type="entry name" value="P-loop containing nucleotide triphosphate hydrolases"/>
    <property type="match status" value="1"/>
</dbReference>
<dbReference type="PANTHER" id="PTHR10218">
    <property type="entry name" value="GTP-BINDING PROTEIN ALPHA SUBUNIT"/>
    <property type="match status" value="1"/>
</dbReference>
<comment type="subunit">
    <text evidence="7">G proteins are composed of 3 units; alpha, beta and gamma. The alpha chain contains the guanine nucleotide binding site.</text>
</comment>
<keyword evidence="5 7" id="KW-0342">GTP-binding</keyword>
<dbReference type="PROSITE" id="PS51882">
    <property type="entry name" value="G_ALPHA"/>
    <property type="match status" value="1"/>
</dbReference>